<keyword evidence="9" id="KW-1185">Reference proteome</keyword>
<accession>A0AA35WZZ7</accession>
<reference evidence="8" key="1">
    <citation type="submission" date="2023-03" db="EMBL/GenBank/DDBJ databases">
        <authorList>
            <person name="Steffen K."/>
            <person name="Cardenas P."/>
        </authorList>
    </citation>
    <scope>NUCLEOTIDE SEQUENCE</scope>
</reference>
<dbReference type="Proteomes" id="UP001174909">
    <property type="component" value="Unassembled WGS sequence"/>
</dbReference>
<feature type="transmembrane region" description="Helical" evidence="6">
    <location>
        <begin position="156"/>
        <end position="174"/>
    </location>
</feature>
<dbReference type="InterPro" id="IPR052601">
    <property type="entry name" value="Plasmalogen_desaturase"/>
</dbReference>
<dbReference type="GO" id="GO:0016491">
    <property type="term" value="F:oxidoreductase activity"/>
    <property type="evidence" value="ECO:0007669"/>
    <property type="project" value="TreeGrafter"/>
</dbReference>
<name>A0AA35WZZ7_GEOBA</name>
<comment type="similarity">
    <text evidence="2">Belongs to the fatty acid desaturase CarF family.</text>
</comment>
<dbReference type="PANTHER" id="PTHR48177">
    <property type="entry name" value="TRANSMEMBRANE PROTEIN 189"/>
    <property type="match status" value="1"/>
</dbReference>
<dbReference type="AlphaFoldDB" id="A0AA35WZZ7"/>
<evidence type="ECO:0000256" key="3">
    <source>
        <dbReference type="ARBA" id="ARBA00022692"/>
    </source>
</evidence>
<keyword evidence="3 6" id="KW-0812">Transmembrane</keyword>
<dbReference type="InterPro" id="IPR019547">
    <property type="entry name" value="Lipid_desat"/>
</dbReference>
<gene>
    <name evidence="8" type="ORF">GBAR_LOCUS19603</name>
</gene>
<dbReference type="EMBL" id="CASHTH010002758">
    <property type="protein sequence ID" value="CAI8034901.1"/>
    <property type="molecule type" value="Genomic_DNA"/>
</dbReference>
<evidence type="ECO:0000313" key="9">
    <source>
        <dbReference type="Proteomes" id="UP001174909"/>
    </source>
</evidence>
<sequence>MSRVFEYRPVRRMQPITVVNPLPSLPVDRLPLFPALHRFRPTMNVVNHLSHVNCMWTHYKAVDPLQFNVYITVLGAAFADFFSGLVHWLADSYGSVDLPIVGKAFIRPFREHHIDPLAITRHDFVEANGDNCLLTLAPLGCALYTTVAWTPEQVRSWYFVYVMLMSLMFFVTFTNQIHKWSHTYGPLPMWVEWLQQMHVILPKRHHRVHHVAPHDTYFCITTGWLNLPLEKLHFWSTCESLIERVTGVKPRIDDLHWTNNR</sequence>
<keyword evidence="4 6" id="KW-1133">Transmembrane helix</keyword>
<keyword evidence="5 6" id="KW-0472">Membrane</keyword>
<dbReference type="Pfam" id="PF10520">
    <property type="entry name" value="Lipid_desat"/>
    <property type="match status" value="1"/>
</dbReference>
<proteinExistence type="inferred from homology"/>
<evidence type="ECO:0000256" key="5">
    <source>
        <dbReference type="ARBA" id="ARBA00023136"/>
    </source>
</evidence>
<evidence type="ECO:0000313" key="8">
    <source>
        <dbReference type="EMBL" id="CAI8034901.1"/>
    </source>
</evidence>
<dbReference type="PANTHER" id="PTHR48177:SF1">
    <property type="entry name" value="PLASMANYLETHANOLAMINE DESATURASE 1"/>
    <property type="match status" value="1"/>
</dbReference>
<evidence type="ECO:0000256" key="2">
    <source>
        <dbReference type="ARBA" id="ARBA00007620"/>
    </source>
</evidence>
<evidence type="ECO:0000259" key="7">
    <source>
        <dbReference type="Pfam" id="PF10520"/>
    </source>
</evidence>
<evidence type="ECO:0000256" key="4">
    <source>
        <dbReference type="ARBA" id="ARBA00022989"/>
    </source>
</evidence>
<comment type="caution">
    <text evidence="8">The sequence shown here is derived from an EMBL/GenBank/DDBJ whole genome shotgun (WGS) entry which is preliminary data.</text>
</comment>
<feature type="domain" description="Lipid desaturase" evidence="7">
    <location>
        <begin position="78"/>
        <end position="252"/>
    </location>
</feature>
<organism evidence="8 9">
    <name type="scientific">Geodia barretti</name>
    <name type="common">Barrett's horny sponge</name>
    <dbReference type="NCBI Taxonomy" id="519541"/>
    <lineage>
        <taxon>Eukaryota</taxon>
        <taxon>Metazoa</taxon>
        <taxon>Porifera</taxon>
        <taxon>Demospongiae</taxon>
        <taxon>Heteroscleromorpha</taxon>
        <taxon>Tetractinellida</taxon>
        <taxon>Astrophorina</taxon>
        <taxon>Geodiidae</taxon>
        <taxon>Geodia</taxon>
    </lineage>
</organism>
<dbReference type="GO" id="GO:0016020">
    <property type="term" value="C:membrane"/>
    <property type="evidence" value="ECO:0007669"/>
    <property type="project" value="UniProtKB-SubCell"/>
</dbReference>
<evidence type="ECO:0000256" key="6">
    <source>
        <dbReference type="SAM" id="Phobius"/>
    </source>
</evidence>
<comment type="subcellular location">
    <subcellularLocation>
        <location evidence="1">Membrane</location>
        <topology evidence="1">Multi-pass membrane protein</topology>
    </subcellularLocation>
</comment>
<feature type="transmembrane region" description="Helical" evidence="6">
    <location>
        <begin position="67"/>
        <end position="90"/>
    </location>
</feature>
<protein>
    <submittedName>
        <fullName evidence="8">Plasmanylethanolamine desaturase</fullName>
    </submittedName>
</protein>
<evidence type="ECO:0000256" key="1">
    <source>
        <dbReference type="ARBA" id="ARBA00004141"/>
    </source>
</evidence>